<dbReference type="EMBL" id="JBBNAF010000007">
    <property type="protein sequence ID" value="KAK9127725.1"/>
    <property type="molecule type" value="Genomic_DNA"/>
</dbReference>
<feature type="region of interest" description="Disordered" evidence="1">
    <location>
        <begin position="1"/>
        <end position="38"/>
    </location>
</feature>
<keyword evidence="3" id="KW-1185">Reference proteome</keyword>
<dbReference type="Proteomes" id="UP001420932">
    <property type="component" value="Unassembled WGS sequence"/>
</dbReference>
<accession>A0AAP0J6V2</accession>
<organism evidence="2 3">
    <name type="scientific">Stephania yunnanensis</name>
    <dbReference type="NCBI Taxonomy" id="152371"/>
    <lineage>
        <taxon>Eukaryota</taxon>
        <taxon>Viridiplantae</taxon>
        <taxon>Streptophyta</taxon>
        <taxon>Embryophyta</taxon>
        <taxon>Tracheophyta</taxon>
        <taxon>Spermatophyta</taxon>
        <taxon>Magnoliopsida</taxon>
        <taxon>Ranunculales</taxon>
        <taxon>Menispermaceae</taxon>
        <taxon>Menispermoideae</taxon>
        <taxon>Cissampelideae</taxon>
        <taxon>Stephania</taxon>
    </lineage>
</organism>
<proteinExistence type="predicted"/>
<reference evidence="2 3" key="1">
    <citation type="submission" date="2024-01" db="EMBL/GenBank/DDBJ databases">
        <title>Genome assemblies of Stephania.</title>
        <authorList>
            <person name="Yang L."/>
        </authorList>
    </citation>
    <scope>NUCLEOTIDE SEQUENCE [LARGE SCALE GENOMIC DNA]</scope>
    <source>
        <strain evidence="2">YNDBR</strain>
        <tissue evidence="2">Leaf</tissue>
    </source>
</reference>
<evidence type="ECO:0000313" key="3">
    <source>
        <dbReference type="Proteomes" id="UP001420932"/>
    </source>
</evidence>
<gene>
    <name evidence="2" type="ORF">Syun_016522</name>
</gene>
<protein>
    <submittedName>
        <fullName evidence="2">Uncharacterized protein</fullName>
    </submittedName>
</protein>
<dbReference type="AlphaFoldDB" id="A0AAP0J6V2"/>
<evidence type="ECO:0000313" key="2">
    <source>
        <dbReference type="EMBL" id="KAK9127725.1"/>
    </source>
</evidence>
<comment type="caution">
    <text evidence="2">The sequence shown here is derived from an EMBL/GenBank/DDBJ whole genome shotgun (WGS) entry which is preliminary data.</text>
</comment>
<evidence type="ECO:0000256" key="1">
    <source>
        <dbReference type="SAM" id="MobiDB-lite"/>
    </source>
</evidence>
<feature type="compositionally biased region" description="Polar residues" evidence="1">
    <location>
        <begin position="1"/>
        <end position="22"/>
    </location>
</feature>
<sequence length="83" mass="9701">MQSSRNQTIKKIQNRNPRNQKQNSHRESPASRRPSWGVAEARPGFVELELQFLVRHFSESPQTLQNPIDHELDFRLHASSKKP</sequence>
<name>A0AAP0J6V2_9MAGN</name>